<evidence type="ECO:0000256" key="7">
    <source>
        <dbReference type="ARBA" id="ARBA00022833"/>
    </source>
</evidence>
<dbReference type="GO" id="GO:0006508">
    <property type="term" value="P:proteolysis"/>
    <property type="evidence" value="ECO:0007669"/>
    <property type="project" value="UniProtKB-KW"/>
</dbReference>
<dbReference type="InterPro" id="IPR001478">
    <property type="entry name" value="PDZ"/>
</dbReference>
<dbReference type="SUPFAM" id="SSF50156">
    <property type="entry name" value="PDZ domain-like"/>
    <property type="match status" value="1"/>
</dbReference>
<reference evidence="13 14" key="1">
    <citation type="submission" date="2015-06" db="EMBL/GenBank/DDBJ databases">
        <title>Draft genome sequence of the purine-degrading Clostridium cylindrosporum HC-1 (DSM 605).</title>
        <authorList>
            <person name="Poehlein A."/>
            <person name="Schiel-Bengelsdorf B."/>
            <person name="Bengelsdorf F."/>
            <person name="Daniel R."/>
            <person name="Duerre P."/>
        </authorList>
    </citation>
    <scope>NUCLEOTIDE SEQUENCE [LARGE SCALE GENOMIC DNA]</scope>
    <source>
        <strain evidence="13 14">DSM 605</strain>
    </source>
</reference>
<feature type="transmembrane region" description="Helical" evidence="11">
    <location>
        <begin position="309"/>
        <end position="327"/>
    </location>
</feature>
<dbReference type="PATRIC" id="fig|1121307.3.peg.2405"/>
<dbReference type="Pfam" id="PF17820">
    <property type="entry name" value="PDZ_6"/>
    <property type="match status" value="1"/>
</dbReference>
<dbReference type="STRING" id="1121307.CLCY_7c01220"/>
<comment type="caution">
    <text evidence="13">The sequence shown here is derived from an EMBL/GenBank/DDBJ whole genome shotgun (WGS) entry which is preliminary data.</text>
</comment>
<comment type="cofactor">
    <cofactor evidence="1 11">
        <name>Zn(2+)</name>
        <dbReference type="ChEBI" id="CHEBI:29105"/>
    </cofactor>
</comment>
<dbReference type="AlphaFoldDB" id="A0A0J8DAL6"/>
<organism evidence="13 14">
    <name type="scientific">Clostridium cylindrosporum DSM 605</name>
    <dbReference type="NCBI Taxonomy" id="1121307"/>
    <lineage>
        <taxon>Bacteria</taxon>
        <taxon>Bacillati</taxon>
        <taxon>Bacillota</taxon>
        <taxon>Clostridia</taxon>
        <taxon>Eubacteriales</taxon>
        <taxon>Clostridiaceae</taxon>
        <taxon>Clostridium</taxon>
    </lineage>
</organism>
<feature type="domain" description="PDZ" evidence="12">
    <location>
        <begin position="103"/>
        <end position="175"/>
    </location>
</feature>
<evidence type="ECO:0000256" key="3">
    <source>
        <dbReference type="ARBA" id="ARBA00007931"/>
    </source>
</evidence>
<keyword evidence="6 11" id="KW-0378">Hydrolase</keyword>
<dbReference type="EC" id="3.4.24.-" evidence="11"/>
<dbReference type="GO" id="GO:0046872">
    <property type="term" value="F:metal ion binding"/>
    <property type="evidence" value="ECO:0007669"/>
    <property type="project" value="UniProtKB-KW"/>
</dbReference>
<sequence>MTTFLAAILVFGLLIATHEFGHFITAKLSKVKVLEFAIGMGPKIFSFTKGETDYTLRLLPIGGYVKMLGEEDGSDDPRAFCNQNPWKRLLIIVAGAAFNIITAIVIFTLVFYNQGSIKPIVSSVDKNYPAYEAGILPNDKIIQINNEKIRTWNEVIMFISENKEKPFNVKVERNNTIKEIKLSPKYNEKEKRYMIGMAPTLVKGNILEAFKDGFTETFSSIKQMVSFIGTLVTGGASMDSFGGPVAIVDLSGKAAQAGIWTFLSFVAFLSINLGVLNLIPFPALDGGWVIILLIEALTGKKIDQNKIGVLNFIGFALLMAFIVFVTYNDILRFFK</sequence>
<dbReference type="CDD" id="cd23081">
    <property type="entry name" value="cpPDZ_EcRseP-like"/>
    <property type="match status" value="1"/>
</dbReference>
<proteinExistence type="inferred from homology"/>
<feature type="transmembrane region" description="Helical" evidence="11">
    <location>
        <begin position="257"/>
        <end position="275"/>
    </location>
</feature>
<keyword evidence="11" id="KW-0479">Metal-binding</keyword>
<name>A0A0J8DAL6_CLOCY</name>
<evidence type="ECO:0000259" key="12">
    <source>
        <dbReference type="SMART" id="SM00228"/>
    </source>
</evidence>
<dbReference type="RefSeq" id="WP_242844925.1">
    <property type="nucleotide sequence ID" value="NZ_LFVU01000003.1"/>
</dbReference>
<dbReference type="Pfam" id="PF02163">
    <property type="entry name" value="Peptidase_M50"/>
    <property type="match status" value="1"/>
</dbReference>
<dbReference type="GO" id="GO:0004222">
    <property type="term" value="F:metalloendopeptidase activity"/>
    <property type="evidence" value="ECO:0007669"/>
    <property type="project" value="InterPro"/>
</dbReference>
<keyword evidence="10 11" id="KW-0472">Membrane</keyword>
<evidence type="ECO:0000313" key="13">
    <source>
        <dbReference type="EMBL" id="KMT23075.1"/>
    </source>
</evidence>
<evidence type="ECO:0000256" key="10">
    <source>
        <dbReference type="ARBA" id="ARBA00023136"/>
    </source>
</evidence>
<keyword evidence="8 11" id="KW-1133">Transmembrane helix</keyword>
<gene>
    <name evidence="13" type="ORF">CLCY_7c01220</name>
</gene>
<dbReference type="PANTHER" id="PTHR42837:SF2">
    <property type="entry name" value="MEMBRANE METALLOPROTEASE ARASP2, CHLOROPLASTIC-RELATED"/>
    <property type="match status" value="1"/>
</dbReference>
<keyword evidence="14" id="KW-1185">Reference proteome</keyword>
<keyword evidence="7 11" id="KW-0862">Zinc</keyword>
<dbReference type="InterPro" id="IPR004387">
    <property type="entry name" value="Pept_M50_Zn"/>
</dbReference>
<evidence type="ECO:0000256" key="9">
    <source>
        <dbReference type="ARBA" id="ARBA00023049"/>
    </source>
</evidence>
<evidence type="ECO:0000256" key="8">
    <source>
        <dbReference type="ARBA" id="ARBA00022989"/>
    </source>
</evidence>
<feature type="transmembrane region" description="Helical" evidence="11">
    <location>
        <begin position="89"/>
        <end position="112"/>
    </location>
</feature>
<dbReference type="Gene3D" id="2.30.42.10">
    <property type="match status" value="1"/>
</dbReference>
<accession>A0A0J8DAL6</accession>
<dbReference type="InterPro" id="IPR036034">
    <property type="entry name" value="PDZ_sf"/>
</dbReference>
<evidence type="ECO:0000256" key="2">
    <source>
        <dbReference type="ARBA" id="ARBA00004141"/>
    </source>
</evidence>
<evidence type="ECO:0000256" key="1">
    <source>
        <dbReference type="ARBA" id="ARBA00001947"/>
    </source>
</evidence>
<protein>
    <recommendedName>
        <fullName evidence="11">Zinc metalloprotease</fullName>
        <ecNumber evidence="11">3.4.24.-</ecNumber>
    </recommendedName>
</protein>
<dbReference type="NCBIfam" id="TIGR00054">
    <property type="entry name" value="RIP metalloprotease RseP"/>
    <property type="match status" value="1"/>
</dbReference>
<keyword evidence="4 13" id="KW-0645">Protease</keyword>
<evidence type="ECO:0000256" key="6">
    <source>
        <dbReference type="ARBA" id="ARBA00022801"/>
    </source>
</evidence>
<dbReference type="GO" id="GO:0016020">
    <property type="term" value="C:membrane"/>
    <property type="evidence" value="ECO:0007669"/>
    <property type="project" value="UniProtKB-SubCell"/>
</dbReference>
<keyword evidence="5 11" id="KW-0812">Transmembrane</keyword>
<comment type="subcellular location">
    <subcellularLocation>
        <location evidence="2">Membrane</location>
        <topology evidence="2">Multi-pass membrane protein</topology>
    </subcellularLocation>
</comment>
<dbReference type="InterPro" id="IPR041489">
    <property type="entry name" value="PDZ_6"/>
</dbReference>
<dbReference type="PANTHER" id="PTHR42837">
    <property type="entry name" value="REGULATOR OF SIGMA-E PROTEASE RSEP"/>
    <property type="match status" value="1"/>
</dbReference>
<evidence type="ECO:0000256" key="5">
    <source>
        <dbReference type="ARBA" id="ARBA00022692"/>
    </source>
</evidence>
<evidence type="ECO:0000256" key="11">
    <source>
        <dbReference type="RuleBase" id="RU362031"/>
    </source>
</evidence>
<dbReference type="Proteomes" id="UP000036756">
    <property type="component" value="Unassembled WGS sequence"/>
</dbReference>
<dbReference type="SMART" id="SM00228">
    <property type="entry name" value="PDZ"/>
    <property type="match status" value="1"/>
</dbReference>
<keyword evidence="9 11" id="KW-0482">Metalloprotease</keyword>
<evidence type="ECO:0000313" key="14">
    <source>
        <dbReference type="Proteomes" id="UP000036756"/>
    </source>
</evidence>
<dbReference type="EMBL" id="LFVU01000003">
    <property type="protein sequence ID" value="KMT23075.1"/>
    <property type="molecule type" value="Genomic_DNA"/>
</dbReference>
<evidence type="ECO:0000256" key="4">
    <source>
        <dbReference type="ARBA" id="ARBA00022670"/>
    </source>
</evidence>
<comment type="similarity">
    <text evidence="3 11">Belongs to the peptidase M50B family.</text>
</comment>
<dbReference type="CDD" id="cd06163">
    <property type="entry name" value="S2P-M50_PDZ_RseP-like"/>
    <property type="match status" value="1"/>
</dbReference>
<dbReference type="InterPro" id="IPR008915">
    <property type="entry name" value="Peptidase_M50"/>
</dbReference>